<keyword evidence="6" id="KW-1185">Reference proteome</keyword>
<accession>W9GMH1</accession>
<proteinExistence type="predicted"/>
<evidence type="ECO:0000256" key="1">
    <source>
        <dbReference type="ARBA" id="ARBA00023125"/>
    </source>
</evidence>
<feature type="region of interest" description="Disordered" evidence="3">
    <location>
        <begin position="193"/>
        <end position="242"/>
    </location>
</feature>
<dbReference type="OrthoDB" id="7506349at2"/>
<protein>
    <recommendedName>
        <fullName evidence="4">HTH tetR-type domain-containing protein</fullName>
    </recommendedName>
</protein>
<evidence type="ECO:0000259" key="4">
    <source>
        <dbReference type="PROSITE" id="PS50977"/>
    </source>
</evidence>
<dbReference type="EMBL" id="AWQS01000149">
    <property type="protein sequence ID" value="EWT05074.1"/>
    <property type="molecule type" value="Genomic_DNA"/>
</dbReference>
<organism evidence="5 6">
    <name type="scientific">Intrasporangium chromatireducens Q5-1</name>
    <dbReference type="NCBI Taxonomy" id="584657"/>
    <lineage>
        <taxon>Bacteria</taxon>
        <taxon>Bacillati</taxon>
        <taxon>Actinomycetota</taxon>
        <taxon>Actinomycetes</taxon>
        <taxon>Micrococcales</taxon>
        <taxon>Intrasporangiaceae</taxon>
        <taxon>Intrasporangium</taxon>
    </lineage>
</organism>
<keyword evidence="1 2" id="KW-0238">DNA-binding</keyword>
<dbReference type="InterPro" id="IPR041583">
    <property type="entry name" value="TetR_C_31"/>
</dbReference>
<evidence type="ECO:0000313" key="5">
    <source>
        <dbReference type="EMBL" id="EWT05074.1"/>
    </source>
</evidence>
<feature type="compositionally biased region" description="Low complexity" evidence="3">
    <location>
        <begin position="215"/>
        <end position="232"/>
    </location>
</feature>
<evidence type="ECO:0000313" key="6">
    <source>
        <dbReference type="Proteomes" id="UP000019494"/>
    </source>
</evidence>
<dbReference type="SUPFAM" id="SSF48498">
    <property type="entry name" value="Tetracyclin repressor-like, C-terminal domain"/>
    <property type="match status" value="1"/>
</dbReference>
<dbReference type="RefSeq" id="WP_051518649.1">
    <property type="nucleotide sequence ID" value="NZ_AWQS01000149.1"/>
</dbReference>
<sequence length="242" mass="25284">MTTTTRPVSPRLRELLDAAVGVVAESGLRGLTHRAVDAAAGLPQGTCSAYLRTRLALLTALAQHVATRLERDIAALSKRIADHPGDHAYAADQTTALFAAWLRDRDVLVCRLELAVAAAHLPDVAEVFSAWRQRLVDVVADTVMTGDEESCRTRAETLAAALDGVLMSAVLRPSRGRRAYLLRTVSTLITALGTAETGPLPDHDGQRGGPGGHPGDAPSARGGAAGAARSGAHGSTRPDGPR</sequence>
<dbReference type="Gene3D" id="1.10.357.10">
    <property type="entry name" value="Tetracycline Repressor, domain 2"/>
    <property type="match status" value="1"/>
</dbReference>
<dbReference type="InterPro" id="IPR036271">
    <property type="entry name" value="Tet_transcr_reg_TetR-rel_C_sf"/>
</dbReference>
<evidence type="ECO:0000256" key="3">
    <source>
        <dbReference type="SAM" id="MobiDB-lite"/>
    </source>
</evidence>
<dbReference type="Proteomes" id="UP000019494">
    <property type="component" value="Unassembled WGS sequence"/>
</dbReference>
<reference evidence="6" key="1">
    <citation type="submission" date="2013-08" db="EMBL/GenBank/DDBJ databases">
        <title>Intrasporangium oryzae NRRL B-24470.</title>
        <authorList>
            <person name="Liu H."/>
            <person name="Wang G."/>
        </authorList>
    </citation>
    <scope>NUCLEOTIDE SEQUENCE [LARGE SCALE GENOMIC DNA]</scope>
    <source>
        <strain evidence="6">Q5-1</strain>
    </source>
</reference>
<dbReference type="InterPro" id="IPR009057">
    <property type="entry name" value="Homeodomain-like_sf"/>
</dbReference>
<dbReference type="GO" id="GO:0003677">
    <property type="term" value="F:DNA binding"/>
    <property type="evidence" value="ECO:0007669"/>
    <property type="project" value="UniProtKB-UniRule"/>
</dbReference>
<dbReference type="SUPFAM" id="SSF46689">
    <property type="entry name" value="Homeodomain-like"/>
    <property type="match status" value="1"/>
</dbReference>
<gene>
    <name evidence="5" type="ORF">N864_07395</name>
</gene>
<dbReference type="Pfam" id="PF17940">
    <property type="entry name" value="TetR_C_31"/>
    <property type="match status" value="1"/>
</dbReference>
<evidence type="ECO:0000256" key="2">
    <source>
        <dbReference type="PROSITE-ProRule" id="PRU00335"/>
    </source>
</evidence>
<dbReference type="PATRIC" id="fig|584657.3.peg.3034"/>
<feature type="DNA-binding region" description="H-T-H motif" evidence="2">
    <location>
        <begin position="32"/>
        <end position="51"/>
    </location>
</feature>
<dbReference type="InterPro" id="IPR001647">
    <property type="entry name" value="HTH_TetR"/>
</dbReference>
<dbReference type="AlphaFoldDB" id="W9GMH1"/>
<feature type="domain" description="HTH tetR-type" evidence="4">
    <location>
        <begin position="9"/>
        <end position="69"/>
    </location>
</feature>
<name>W9GMH1_9MICO</name>
<comment type="caution">
    <text evidence="5">The sequence shown here is derived from an EMBL/GenBank/DDBJ whole genome shotgun (WGS) entry which is preliminary data.</text>
</comment>
<dbReference type="PROSITE" id="PS50977">
    <property type="entry name" value="HTH_TETR_2"/>
    <property type="match status" value="1"/>
</dbReference>